<feature type="compositionally biased region" description="Low complexity" evidence="1">
    <location>
        <begin position="342"/>
        <end position="362"/>
    </location>
</feature>
<feature type="compositionally biased region" description="Pro residues" evidence="1">
    <location>
        <begin position="409"/>
        <end position="418"/>
    </location>
</feature>
<accession>A0ABR1SN11</accession>
<feature type="region of interest" description="Disordered" evidence="1">
    <location>
        <begin position="1"/>
        <end position="23"/>
    </location>
</feature>
<reference evidence="3 4" key="1">
    <citation type="submission" date="2023-01" db="EMBL/GenBank/DDBJ databases">
        <title>Analysis of 21 Apiospora genomes using comparative genomics revels a genus with tremendous synthesis potential of carbohydrate active enzymes and secondary metabolites.</title>
        <authorList>
            <person name="Sorensen T."/>
        </authorList>
    </citation>
    <scope>NUCLEOTIDE SEQUENCE [LARGE SCALE GENOMIC DNA]</scope>
    <source>
        <strain evidence="3 4">CBS 20057</strain>
    </source>
</reference>
<feature type="compositionally biased region" description="Polar residues" evidence="1">
    <location>
        <begin position="368"/>
        <end position="377"/>
    </location>
</feature>
<organism evidence="3 4">
    <name type="scientific">Apiospora marii</name>
    <dbReference type="NCBI Taxonomy" id="335849"/>
    <lineage>
        <taxon>Eukaryota</taxon>
        <taxon>Fungi</taxon>
        <taxon>Dikarya</taxon>
        <taxon>Ascomycota</taxon>
        <taxon>Pezizomycotina</taxon>
        <taxon>Sordariomycetes</taxon>
        <taxon>Xylariomycetidae</taxon>
        <taxon>Amphisphaeriales</taxon>
        <taxon>Apiosporaceae</taxon>
        <taxon>Apiospora</taxon>
    </lineage>
</organism>
<dbReference type="EMBL" id="JAQQWI010000005">
    <property type="protein sequence ID" value="KAK8035696.1"/>
    <property type="molecule type" value="Genomic_DNA"/>
</dbReference>
<feature type="transmembrane region" description="Helical" evidence="2">
    <location>
        <begin position="203"/>
        <end position="226"/>
    </location>
</feature>
<evidence type="ECO:0000313" key="3">
    <source>
        <dbReference type="EMBL" id="KAK8035696.1"/>
    </source>
</evidence>
<keyword evidence="2" id="KW-1133">Transmembrane helix</keyword>
<keyword evidence="4" id="KW-1185">Reference proteome</keyword>
<feature type="compositionally biased region" description="Low complexity" evidence="1">
    <location>
        <begin position="176"/>
        <end position="187"/>
    </location>
</feature>
<comment type="caution">
    <text evidence="3">The sequence shown here is derived from an EMBL/GenBank/DDBJ whole genome shotgun (WGS) entry which is preliminary data.</text>
</comment>
<keyword evidence="2" id="KW-0472">Membrane</keyword>
<gene>
    <name evidence="3" type="ORF">PG991_001769</name>
</gene>
<protein>
    <submittedName>
        <fullName evidence="3">Uncharacterized protein</fullName>
    </submittedName>
</protein>
<feature type="region of interest" description="Disordered" evidence="1">
    <location>
        <begin position="329"/>
        <end position="418"/>
    </location>
</feature>
<feature type="region of interest" description="Disordered" evidence="1">
    <location>
        <begin position="168"/>
        <end position="196"/>
    </location>
</feature>
<evidence type="ECO:0000313" key="4">
    <source>
        <dbReference type="Proteomes" id="UP001396898"/>
    </source>
</evidence>
<evidence type="ECO:0000256" key="2">
    <source>
        <dbReference type="SAM" id="Phobius"/>
    </source>
</evidence>
<feature type="region of interest" description="Disordered" evidence="1">
    <location>
        <begin position="255"/>
        <end position="304"/>
    </location>
</feature>
<evidence type="ECO:0000256" key="1">
    <source>
        <dbReference type="SAM" id="MobiDB-lite"/>
    </source>
</evidence>
<keyword evidence="2" id="KW-0812">Transmembrane</keyword>
<dbReference type="Proteomes" id="UP001396898">
    <property type="component" value="Unassembled WGS sequence"/>
</dbReference>
<sequence>MAAMTTTDPGSVPTRAASGAGPLTTVFHTPEFCGPDRWTDIGTHPLSSSICMPPNFMNYYGNRGGMYSPGICPDGYTEGCDFPTALPAMENGTPLYGGPLLAGETARICCPTSYTCFTGPHTYPDTPYSKCISAGHSSRTYVESLTTHTDRNLVYAIQVRWQSSDLSNLETDPTVPGSTFSGPTATSTPPPDDDSRSHMPFQAILAITIAVILFAALMAIVGWLVWRRHFWKQQVIHREKAASTADLLAKSGEANNLHDSADRDPPLAQPAPAFSRPGTSLSGYVVSPMTPATGGAPSTIHEAPADTRQPMELEVLEEAQELPASMSFGPVELEGSLPADWAPSQSQAQQQPQPQTPTQQQHQEQEGAYTTSKSNGSDAAGGDEKSPGGSSVTRRRRSLGVNRLTTQSNPPPPYKDEP</sequence>
<proteinExistence type="predicted"/>
<name>A0ABR1SN11_9PEZI</name>